<proteinExistence type="predicted"/>
<dbReference type="GO" id="GO:0003677">
    <property type="term" value="F:DNA binding"/>
    <property type="evidence" value="ECO:0007669"/>
    <property type="project" value="InterPro"/>
</dbReference>
<dbReference type="InterPro" id="IPR010982">
    <property type="entry name" value="Lambda_DNA-bd_dom_sf"/>
</dbReference>
<dbReference type="PROSITE" id="PS50943">
    <property type="entry name" value="HTH_CROC1"/>
    <property type="match status" value="1"/>
</dbReference>
<dbReference type="EMBL" id="CP015614">
    <property type="protein sequence ID" value="ANF54285.1"/>
    <property type="molecule type" value="Genomic_DNA"/>
</dbReference>
<keyword evidence="3" id="KW-1185">Reference proteome</keyword>
<protein>
    <recommendedName>
        <fullName evidence="1">HTH cro/C1-type domain-containing protein</fullName>
    </recommendedName>
</protein>
<dbReference type="SUPFAM" id="SSF47413">
    <property type="entry name" value="lambda repressor-like DNA-binding domains"/>
    <property type="match status" value="1"/>
</dbReference>
<dbReference type="RefSeq" id="WP_025977014.1">
    <property type="nucleotide sequence ID" value="NZ_CP015614.1"/>
</dbReference>
<evidence type="ECO:0000313" key="3">
    <source>
        <dbReference type="Proteomes" id="UP000077603"/>
    </source>
</evidence>
<organism evidence="2 3">
    <name type="scientific">Brevundimonas naejangsanensis</name>
    <dbReference type="NCBI Taxonomy" id="588932"/>
    <lineage>
        <taxon>Bacteria</taxon>
        <taxon>Pseudomonadati</taxon>
        <taxon>Pseudomonadota</taxon>
        <taxon>Alphaproteobacteria</taxon>
        <taxon>Caulobacterales</taxon>
        <taxon>Caulobacteraceae</taxon>
        <taxon>Brevundimonas</taxon>
    </lineage>
</organism>
<name>A0A172Y5E3_9CAUL</name>
<dbReference type="SMART" id="SM00530">
    <property type="entry name" value="HTH_XRE"/>
    <property type="match status" value="1"/>
</dbReference>
<dbReference type="CDD" id="cd00093">
    <property type="entry name" value="HTH_XRE"/>
    <property type="match status" value="1"/>
</dbReference>
<dbReference type="Pfam" id="PF01381">
    <property type="entry name" value="HTH_3"/>
    <property type="match status" value="1"/>
</dbReference>
<dbReference type="KEGG" id="bne:DA69_05755"/>
<reference evidence="2 3" key="1">
    <citation type="journal article" date="2014" name="Genome Announc.">
        <title>Genome Sequence of a Promising Hydrogen-Producing Facultative Anaerobic Bacterium, Brevundimonas naejangsanensis Strain B1.</title>
        <authorList>
            <person name="Su H."/>
            <person name="Zhang T."/>
            <person name="Bao M."/>
            <person name="Jiang Y."/>
            <person name="Wang Y."/>
            <person name="Tan T."/>
        </authorList>
    </citation>
    <scope>NUCLEOTIDE SEQUENCE [LARGE SCALE GENOMIC DNA]</scope>
    <source>
        <strain evidence="2 3">B1</strain>
    </source>
</reference>
<dbReference type="Gene3D" id="1.10.260.40">
    <property type="entry name" value="lambda repressor-like DNA-binding domains"/>
    <property type="match status" value="1"/>
</dbReference>
<dbReference type="Proteomes" id="UP000077603">
    <property type="component" value="Chromosome"/>
</dbReference>
<dbReference type="InterPro" id="IPR001387">
    <property type="entry name" value="Cro/C1-type_HTH"/>
</dbReference>
<sequence>MSEGRGEGLRNIVAANVRRLRRAKHLSQEDLGAASNLHRTYVGSVERSERNLSIDSIGALADGLGVEAWVLLQPQSDDMADGS</sequence>
<evidence type="ECO:0000313" key="2">
    <source>
        <dbReference type="EMBL" id="ANF54285.1"/>
    </source>
</evidence>
<dbReference type="AlphaFoldDB" id="A0A172Y5E3"/>
<accession>A0A172Y5E3</accession>
<feature type="domain" description="HTH cro/C1-type" evidence="1">
    <location>
        <begin position="17"/>
        <end position="72"/>
    </location>
</feature>
<evidence type="ECO:0000259" key="1">
    <source>
        <dbReference type="PROSITE" id="PS50943"/>
    </source>
</evidence>
<gene>
    <name evidence="2" type="ORF">DA69_05755</name>
</gene>
<dbReference type="OrthoDB" id="9815697at2"/>